<comment type="caution">
    <text evidence="1">The sequence shown here is derived from an EMBL/GenBank/DDBJ whole genome shotgun (WGS) entry which is preliminary data.</text>
</comment>
<sequence length="333" mass="38805">MAVVTPLARYKLVILGDQSVGKSSIITKFMYDKFDTTYQPTIGIDFLSKTIYLEDRTIRLQIWDTAGQERFRSLIPSYIKDSTVAVIVYDVTILVGNNVDHVDKRQVLTEEGDEKARELGVMFIETSAKSGFNIKPLFQKIAFALPQTETLLFKKQEDMVKQKEDMDAGKHKDIMKVEDQRASSMQEVEKRCECGRVDGQRCEDMLKRMEDMLKRIEEMQEEGKRRVEEMIQDLTERGKLDDILCKRLAEMQNGMFRRLEELKSHKDPLDMVDYKEINYESSKKILRHKEVQVDVDDVVSVLNLNKRKHDDQIQKMEEVKNDLNPLKKPNLKG</sequence>
<accession>A0ACB8XMQ9</accession>
<proteinExistence type="predicted"/>
<protein>
    <submittedName>
        <fullName evidence="1">Uncharacterized protein</fullName>
    </submittedName>
</protein>
<reference evidence="2" key="1">
    <citation type="journal article" date="2022" name="Mol. Ecol. Resour.">
        <title>The genomes of chicory, endive, great burdock and yacon provide insights into Asteraceae palaeo-polyploidization history and plant inulin production.</title>
        <authorList>
            <person name="Fan W."/>
            <person name="Wang S."/>
            <person name="Wang H."/>
            <person name="Wang A."/>
            <person name="Jiang F."/>
            <person name="Liu H."/>
            <person name="Zhao H."/>
            <person name="Xu D."/>
            <person name="Zhang Y."/>
        </authorList>
    </citation>
    <scope>NUCLEOTIDE SEQUENCE [LARGE SCALE GENOMIC DNA]</scope>
    <source>
        <strain evidence="2">cv. Niubang</strain>
    </source>
</reference>
<evidence type="ECO:0000313" key="1">
    <source>
        <dbReference type="EMBL" id="KAI3669297.1"/>
    </source>
</evidence>
<dbReference type="EMBL" id="CM042062">
    <property type="protein sequence ID" value="KAI3669297.1"/>
    <property type="molecule type" value="Genomic_DNA"/>
</dbReference>
<name>A0ACB8XMQ9_ARCLA</name>
<dbReference type="Proteomes" id="UP001055879">
    <property type="component" value="Linkage Group LG16"/>
</dbReference>
<evidence type="ECO:0000313" key="2">
    <source>
        <dbReference type="Proteomes" id="UP001055879"/>
    </source>
</evidence>
<gene>
    <name evidence="1" type="ORF">L6452_40528</name>
</gene>
<organism evidence="1 2">
    <name type="scientific">Arctium lappa</name>
    <name type="common">Greater burdock</name>
    <name type="synonym">Lappa major</name>
    <dbReference type="NCBI Taxonomy" id="4217"/>
    <lineage>
        <taxon>Eukaryota</taxon>
        <taxon>Viridiplantae</taxon>
        <taxon>Streptophyta</taxon>
        <taxon>Embryophyta</taxon>
        <taxon>Tracheophyta</taxon>
        <taxon>Spermatophyta</taxon>
        <taxon>Magnoliopsida</taxon>
        <taxon>eudicotyledons</taxon>
        <taxon>Gunneridae</taxon>
        <taxon>Pentapetalae</taxon>
        <taxon>asterids</taxon>
        <taxon>campanulids</taxon>
        <taxon>Asterales</taxon>
        <taxon>Asteraceae</taxon>
        <taxon>Carduoideae</taxon>
        <taxon>Cardueae</taxon>
        <taxon>Arctiinae</taxon>
        <taxon>Arctium</taxon>
    </lineage>
</organism>
<reference evidence="1 2" key="2">
    <citation type="journal article" date="2022" name="Mol. Ecol. Resour.">
        <title>The genomes of chicory, endive, great burdock and yacon provide insights into Asteraceae paleo-polyploidization history and plant inulin production.</title>
        <authorList>
            <person name="Fan W."/>
            <person name="Wang S."/>
            <person name="Wang H."/>
            <person name="Wang A."/>
            <person name="Jiang F."/>
            <person name="Liu H."/>
            <person name="Zhao H."/>
            <person name="Xu D."/>
            <person name="Zhang Y."/>
        </authorList>
    </citation>
    <scope>NUCLEOTIDE SEQUENCE [LARGE SCALE GENOMIC DNA]</scope>
    <source>
        <strain evidence="2">cv. Niubang</strain>
    </source>
</reference>
<keyword evidence="2" id="KW-1185">Reference proteome</keyword>